<accession>A0A0E3ZZ08</accession>
<dbReference type="PATRIC" id="fig|1379870.5.peg.4707"/>
<evidence type="ECO:0000313" key="2">
    <source>
        <dbReference type="EMBL" id="AKD57133.1"/>
    </source>
</evidence>
<sequence>MEPEETGKPNLKIKNQEPFKPNAEMGNSIRHWMALYRSRVYELYYPIEQPSKKQNKGSY</sequence>
<dbReference type="AlphaFoldDB" id="A0A0E3ZZ08"/>
<evidence type="ECO:0000313" key="3">
    <source>
        <dbReference type="Proteomes" id="UP000033054"/>
    </source>
</evidence>
<organism evidence="2 3">
    <name type="scientific">Spirosoma radiotolerans</name>
    <dbReference type="NCBI Taxonomy" id="1379870"/>
    <lineage>
        <taxon>Bacteria</taxon>
        <taxon>Pseudomonadati</taxon>
        <taxon>Bacteroidota</taxon>
        <taxon>Cytophagia</taxon>
        <taxon>Cytophagales</taxon>
        <taxon>Cytophagaceae</taxon>
        <taxon>Spirosoma</taxon>
    </lineage>
</organism>
<dbReference type="KEGG" id="srd:SD10_21785"/>
<reference evidence="2 3" key="1">
    <citation type="journal article" date="2014" name="Curr. Microbiol.">
        <title>Spirosoma radiotolerans sp. nov., a gamma-radiation-resistant bacterium isolated from gamma ray-irradiated soil.</title>
        <authorList>
            <person name="Lee J.J."/>
            <person name="Srinivasan S."/>
            <person name="Lim S."/>
            <person name="Joe M."/>
            <person name="Im S."/>
            <person name="Bae S.I."/>
            <person name="Park K.R."/>
            <person name="Han J.H."/>
            <person name="Park S.H."/>
            <person name="Joo B.M."/>
            <person name="Park S.J."/>
            <person name="Kim M.K."/>
        </authorList>
    </citation>
    <scope>NUCLEOTIDE SEQUENCE [LARGE SCALE GENOMIC DNA]</scope>
    <source>
        <strain evidence="2 3">DG5A</strain>
    </source>
</reference>
<protein>
    <submittedName>
        <fullName evidence="2">Uncharacterized protein</fullName>
    </submittedName>
</protein>
<feature type="region of interest" description="Disordered" evidence="1">
    <location>
        <begin position="1"/>
        <end position="24"/>
    </location>
</feature>
<gene>
    <name evidence="2" type="ORF">SD10_21785</name>
</gene>
<evidence type="ECO:0000256" key="1">
    <source>
        <dbReference type="SAM" id="MobiDB-lite"/>
    </source>
</evidence>
<keyword evidence="3" id="KW-1185">Reference proteome</keyword>
<dbReference type="Proteomes" id="UP000033054">
    <property type="component" value="Chromosome"/>
</dbReference>
<dbReference type="HOGENOM" id="CLU_2958486_0_0_10"/>
<proteinExistence type="predicted"/>
<dbReference type="EMBL" id="CP010429">
    <property type="protein sequence ID" value="AKD57133.1"/>
    <property type="molecule type" value="Genomic_DNA"/>
</dbReference>
<name>A0A0E3ZZ08_9BACT</name>